<dbReference type="SUPFAM" id="SSF74924">
    <property type="entry name" value="Cap-Gly domain"/>
    <property type="match status" value="1"/>
</dbReference>
<evidence type="ECO:0000256" key="9">
    <source>
        <dbReference type="ARBA" id="ARBA00023186"/>
    </source>
</evidence>
<dbReference type="PROSITE" id="PS50245">
    <property type="entry name" value="CAP_GLY_2"/>
    <property type="match status" value="1"/>
</dbReference>
<keyword evidence="4" id="KW-0963">Cytoplasm</keyword>
<keyword evidence="14" id="KW-1185">Reference proteome</keyword>
<dbReference type="InterPro" id="IPR005225">
    <property type="entry name" value="Small_GTP-bd"/>
</dbReference>
<dbReference type="PANTHER" id="PTHR46090">
    <property type="entry name" value="ADP-RIBOSYLATION FACTOR-LIKE PROTEIN 13B"/>
    <property type="match status" value="1"/>
</dbReference>
<dbReference type="InterPro" id="IPR027417">
    <property type="entry name" value="P-loop_NTPase"/>
</dbReference>
<dbReference type="Gene3D" id="3.10.20.90">
    <property type="entry name" value="Phosphatidylinositol 3-kinase Catalytic Subunit, Chain A, domain 1"/>
    <property type="match status" value="1"/>
</dbReference>
<keyword evidence="9" id="KW-0143">Chaperone</keyword>
<evidence type="ECO:0000256" key="1">
    <source>
        <dbReference type="ARBA" id="ARBA00004496"/>
    </source>
</evidence>
<dbReference type="SMART" id="SM00178">
    <property type="entry name" value="SAR"/>
    <property type="match status" value="1"/>
</dbReference>
<dbReference type="InterPro" id="IPR032675">
    <property type="entry name" value="LRR_dom_sf"/>
</dbReference>
<dbReference type="Gene3D" id="3.40.50.300">
    <property type="entry name" value="P-loop containing nucleotide triphosphate hydrolases"/>
    <property type="match status" value="1"/>
</dbReference>
<feature type="compositionally biased region" description="Polar residues" evidence="11">
    <location>
        <begin position="835"/>
        <end position="845"/>
    </location>
</feature>
<dbReference type="CDD" id="cd17044">
    <property type="entry name" value="Ubl_TBCE"/>
    <property type="match status" value="1"/>
</dbReference>
<dbReference type="PANTHER" id="PTHR46090:SF2">
    <property type="entry name" value="ADP-RIBOSYLATION FACTOR-LIKE PROTEIN 13B"/>
    <property type="match status" value="1"/>
</dbReference>
<feature type="compositionally biased region" description="Polar residues" evidence="11">
    <location>
        <begin position="881"/>
        <end position="903"/>
    </location>
</feature>
<evidence type="ECO:0000256" key="7">
    <source>
        <dbReference type="ARBA" id="ARBA00022741"/>
    </source>
</evidence>
<keyword evidence="6" id="KW-0677">Repeat</keyword>
<comment type="similarity">
    <text evidence="2">Belongs to the TBCE family.</text>
</comment>
<evidence type="ECO:0000256" key="5">
    <source>
        <dbReference type="ARBA" id="ARBA00022614"/>
    </source>
</evidence>
<dbReference type="NCBIfam" id="TIGR00231">
    <property type="entry name" value="small_GTP"/>
    <property type="match status" value="1"/>
</dbReference>
<feature type="region of interest" description="Disordered" evidence="11">
    <location>
        <begin position="755"/>
        <end position="789"/>
    </location>
</feature>
<evidence type="ECO:0000256" key="8">
    <source>
        <dbReference type="ARBA" id="ARBA00023134"/>
    </source>
</evidence>
<dbReference type="Gene3D" id="2.30.30.190">
    <property type="entry name" value="CAP Gly-rich-like domain"/>
    <property type="match status" value="1"/>
</dbReference>
<dbReference type="SMART" id="SM00177">
    <property type="entry name" value="ARF"/>
    <property type="match status" value="1"/>
</dbReference>
<keyword evidence="8" id="KW-0342">GTP-binding</keyword>
<reference evidence="13" key="1">
    <citation type="submission" date="2022-03" db="EMBL/GenBank/DDBJ databases">
        <authorList>
            <person name="Martin H S."/>
        </authorList>
    </citation>
    <scope>NUCLEOTIDE SEQUENCE</scope>
</reference>
<evidence type="ECO:0000313" key="13">
    <source>
        <dbReference type="EMBL" id="CAH2062008.1"/>
    </source>
</evidence>
<feature type="region of interest" description="Disordered" evidence="11">
    <location>
        <begin position="817"/>
        <end position="911"/>
    </location>
</feature>
<feature type="non-terminal residue" evidence="13">
    <location>
        <position position="1056"/>
    </location>
</feature>
<dbReference type="InterPro" id="IPR036859">
    <property type="entry name" value="CAP-Gly_dom_sf"/>
</dbReference>
<evidence type="ECO:0000256" key="2">
    <source>
        <dbReference type="ARBA" id="ARBA00006286"/>
    </source>
</evidence>
<evidence type="ECO:0000256" key="11">
    <source>
        <dbReference type="SAM" id="MobiDB-lite"/>
    </source>
</evidence>
<feature type="compositionally biased region" description="Basic and acidic residues" evidence="11">
    <location>
        <begin position="847"/>
        <end position="859"/>
    </location>
</feature>
<gene>
    <name evidence="13" type="ORF">IPOD504_LOCUS11630</name>
</gene>
<dbReference type="Pfam" id="PF00025">
    <property type="entry name" value="Arf"/>
    <property type="match status" value="1"/>
</dbReference>
<dbReference type="PROSITE" id="PS51417">
    <property type="entry name" value="ARF"/>
    <property type="match status" value="1"/>
</dbReference>
<dbReference type="SUPFAM" id="SSF54236">
    <property type="entry name" value="Ubiquitin-like"/>
    <property type="match status" value="1"/>
</dbReference>
<organism evidence="13 14">
    <name type="scientific">Iphiclides podalirius</name>
    <name type="common">scarce swallowtail</name>
    <dbReference type="NCBI Taxonomy" id="110791"/>
    <lineage>
        <taxon>Eukaryota</taxon>
        <taxon>Metazoa</taxon>
        <taxon>Ecdysozoa</taxon>
        <taxon>Arthropoda</taxon>
        <taxon>Hexapoda</taxon>
        <taxon>Insecta</taxon>
        <taxon>Pterygota</taxon>
        <taxon>Neoptera</taxon>
        <taxon>Endopterygota</taxon>
        <taxon>Lepidoptera</taxon>
        <taxon>Glossata</taxon>
        <taxon>Ditrysia</taxon>
        <taxon>Papilionoidea</taxon>
        <taxon>Papilionidae</taxon>
        <taxon>Papilioninae</taxon>
        <taxon>Iphiclides</taxon>
    </lineage>
</organism>
<name>A0ABN8IQ05_9NEOP</name>
<feature type="domain" description="CAP-Gly" evidence="12">
    <location>
        <begin position="49"/>
        <end position="93"/>
    </location>
</feature>
<feature type="compositionally biased region" description="Polar residues" evidence="11">
    <location>
        <begin position="757"/>
        <end position="776"/>
    </location>
</feature>
<comment type="subcellular location">
    <subcellularLocation>
        <location evidence="1">Cytoplasm</location>
    </subcellularLocation>
</comment>
<protein>
    <recommendedName>
        <fullName evidence="3">Tubulin-specific chaperone E</fullName>
    </recommendedName>
    <alternativeName>
        <fullName evidence="10">Tubulin-folding cofactor E</fullName>
    </alternativeName>
</protein>
<evidence type="ECO:0000259" key="12">
    <source>
        <dbReference type="PROSITE" id="PS50245"/>
    </source>
</evidence>
<dbReference type="SUPFAM" id="SSF52058">
    <property type="entry name" value="L domain-like"/>
    <property type="match status" value="1"/>
</dbReference>
<dbReference type="InterPro" id="IPR051995">
    <property type="entry name" value="Ciliary_GTPase"/>
</dbReference>
<dbReference type="SMART" id="SM01052">
    <property type="entry name" value="CAP_GLY"/>
    <property type="match status" value="1"/>
</dbReference>
<evidence type="ECO:0000313" key="14">
    <source>
        <dbReference type="Proteomes" id="UP000837857"/>
    </source>
</evidence>
<dbReference type="InterPro" id="IPR044079">
    <property type="entry name" value="Ubl_TBCE"/>
</dbReference>
<accession>A0ABN8IQ05</accession>
<dbReference type="EMBL" id="OW152840">
    <property type="protein sequence ID" value="CAH2062008.1"/>
    <property type="molecule type" value="Genomic_DNA"/>
</dbReference>
<proteinExistence type="inferred from homology"/>
<evidence type="ECO:0000256" key="6">
    <source>
        <dbReference type="ARBA" id="ARBA00022737"/>
    </source>
</evidence>
<evidence type="ECO:0000256" key="10">
    <source>
        <dbReference type="ARBA" id="ARBA00030180"/>
    </source>
</evidence>
<keyword evidence="7" id="KW-0547">Nucleotide-binding</keyword>
<dbReference type="Pfam" id="PF01302">
    <property type="entry name" value="CAP_GLY"/>
    <property type="match status" value="1"/>
</dbReference>
<dbReference type="InterPro" id="IPR029071">
    <property type="entry name" value="Ubiquitin-like_domsf"/>
</dbReference>
<dbReference type="PRINTS" id="PR00328">
    <property type="entry name" value="SAR1GTPBP"/>
</dbReference>
<keyword evidence="5" id="KW-0433">Leucine-rich repeat</keyword>
<evidence type="ECO:0000256" key="4">
    <source>
        <dbReference type="ARBA" id="ARBA00022490"/>
    </source>
</evidence>
<dbReference type="Gene3D" id="3.80.10.10">
    <property type="entry name" value="Ribonuclease Inhibitor"/>
    <property type="match status" value="3"/>
</dbReference>
<sequence length="1056" mass="118532">MVGAMPVNLMPKFCNGTMESCNGVEDEMQVSIGSRVKSGDDFGTVKYIGEVQGYKGIWYGVEWDDASRGKHDGFVDNVQYFKTTKPGAASFVRPNKINPCRTCADAIRMYYGDREDETVAAHRRTVINEWKREMGAPFIEMVGFEKIHQKQKFDRLLEVCVHDQNVAKAGDVASLCPNVRSLDVSSNLFSNWREVIQLSAQLPDLKELDVSKNRMAIDMPEETLSQLSINFASLEKLNVSVCDYEWSDLVALSHLWPKIREVVAAYNRISRLSAPEVTLRTLEVLRLDGNPIDSWHEVMQLGTLRNLSTLSLNDCEIAEVRFNDEPGNAKVDLFGKLEVLFLNRNRVNDWRSISELDKLRCLRKLYFLKNPIQNTEDYDTTSQLIIAKIGTLQELNGSIITRELRRGAEYDYLKRYGAEWKAAQADQARKLAFDLEHCRFQELINKYGVPDDSLLVKQQKNTTLTSQLLEVVLRDESGKMLKKKFPSTMAVQKLVTLAQRLFARSGSHGTPTLNVLDDQMHGAEIHLDNAMKDLAYYSIKSGDTILVRIRRHIVLILIGLDNAGKTKTVNNLAGERDDKVLPTVGFKAVNLIHKDTPVTIYDLGGGPQFRQIWSQYYSEVHGIIFVIDSSDFSRLDECKAVLEEVLSHDRISGKPVLVLANKQDKDGALDDIDVVEKLNIEPLVNKYRCPTLVESYSAFPSELKAKKPKIDPGLRKGYHWLLNYIVRRYGDINLRVQTDIHADLERRKRMLTRAANRASQTYTATSDDMATQTGFENPNFEPHTAETDREKELERGLIVVKPVGIKPNSVDTTITIESVEDTDTSGPKPKLSPLFGQTSNSSNSEPAKIELEPRNEFRKLSPIVRKKSGPNHHIDFRSRPHSSPTIKKNKVSETNATSKNSSIQEEEGKAGSESVRYLGDCTQAWDHGSTLNHRVLVRDSELSQLHREIVLTERGNAAGSTEPLAKAASTDLAALRSGGGGFGGLGALSGDGGRPASASQLVRRQLELGAHKRRLSLRYMQRNKTSPERITMVVVEPGKAQRHLDKGDFQHTTATN</sequence>
<dbReference type="SUPFAM" id="SSF52540">
    <property type="entry name" value="P-loop containing nucleoside triphosphate hydrolases"/>
    <property type="match status" value="1"/>
</dbReference>
<dbReference type="InterPro" id="IPR000938">
    <property type="entry name" value="CAP-Gly_domain"/>
</dbReference>
<dbReference type="InterPro" id="IPR006689">
    <property type="entry name" value="Small_GTPase_ARF/SAR"/>
</dbReference>
<evidence type="ECO:0000256" key="3">
    <source>
        <dbReference type="ARBA" id="ARBA00015004"/>
    </source>
</evidence>
<dbReference type="Proteomes" id="UP000837857">
    <property type="component" value="Chromosome 28"/>
</dbReference>